<reference evidence="2" key="1">
    <citation type="submission" date="2019-06" db="EMBL/GenBank/DDBJ databases">
        <title>Draft genome sequence of the griseofulvin-producing fungus Xylaria cubensis strain G536.</title>
        <authorList>
            <person name="Mead M.E."/>
            <person name="Raja H.A."/>
            <person name="Steenwyk J.L."/>
            <person name="Knowles S.L."/>
            <person name="Oberlies N.H."/>
            <person name="Rokas A."/>
        </authorList>
    </citation>
    <scope>NUCLEOTIDE SEQUENCE [LARGE SCALE GENOMIC DNA]</scope>
    <source>
        <strain evidence="2">G536</strain>
    </source>
</reference>
<organism evidence="1 2">
    <name type="scientific">Xylaria flabelliformis</name>
    <dbReference type="NCBI Taxonomy" id="2512241"/>
    <lineage>
        <taxon>Eukaryota</taxon>
        <taxon>Fungi</taxon>
        <taxon>Dikarya</taxon>
        <taxon>Ascomycota</taxon>
        <taxon>Pezizomycotina</taxon>
        <taxon>Sordariomycetes</taxon>
        <taxon>Xylariomycetidae</taxon>
        <taxon>Xylariales</taxon>
        <taxon>Xylariaceae</taxon>
        <taxon>Xylaria</taxon>
    </lineage>
</organism>
<evidence type="ECO:0000313" key="2">
    <source>
        <dbReference type="Proteomes" id="UP000319160"/>
    </source>
</evidence>
<dbReference type="AlphaFoldDB" id="A0A553I229"/>
<proteinExistence type="predicted"/>
<name>A0A553I229_9PEZI</name>
<dbReference type="Proteomes" id="UP000319160">
    <property type="component" value="Unassembled WGS sequence"/>
</dbReference>
<sequence>MWADLSAWIITTDAEEGLNSKLRVCFPRRICIAFNKPSGSIAGSHLRIASCAINIAGQLYVLSASPEPSVDSANGLGQGDETWGSSQSAQDGIQLKIKKSLRLGQVVNHPRADKFTLIKVSGTFRPCRDQHCAECVVPINNSWATKRLGPPGHEAVQIDALKKGDMVTVEDAVSRHHIYLRYTAQKEDNEYSQRNGWFEETGLPARLYRTDSGSLISSHGQDIGISVRIVPGCRMVKVLLFDDKLLAYLTNLLDRGKTQSGIEAPNTWKHLEIRN</sequence>
<protein>
    <submittedName>
        <fullName evidence="1">Uncharacterized protein</fullName>
    </submittedName>
</protein>
<gene>
    <name evidence="1" type="ORF">FHL15_004727</name>
</gene>
<dbReference type="EMBL" id="VFLP01000023">
    <property type="protein sequence ID" value="TRX94260.1"/>
    <property type="molecule type" value="Genomic_DNA"/>
</dbReference>
<comment type="caution">
    <text evidence="1">The sequence shown here is derived from an EMBL/GenBank/DDBJ whole genome shotgun (WGS) entry which is preliminary data.</text>
</comment>
<accession>A0A553I229</accession>
<dbReference type="OrthoDB" id="4643973at2759"/>
<keyword evidence="2" id="KW-1185">Reference proteome</keyword>
<evidence type="ECO:0000313" key="1">
    <source>
        <dbReference type="EMBL" id="TRX94260.1"/>
    </source>
</evidence>